<proteinExistence type="predicted"/>
<feature type="transmembrane region" description="Helical" evidence="5">
    <location>
        <begin position="48"/>
        <end position="67"/>
    </location>
</feature>
<dbReference type="Proteomes" id="UP000612362">
    <property type="component" value="Unassembled WGS sequence"/>
</dbReference>
<evidence type="ECO:0000256" key="3">
    <source>
        <dbReference type="ARBA" id="ARBA00022989"/>
    </source>
</evidence>
<dbReference type="AlphaFoldDB" id="A0A8J3I3J6"/>
<evidence type="ECO:0000313" key="7">
    <source>
        <dbReference type="Proteomes" id="UP000612362"/>
    </source>
</evidence>
<evidence type="ECO:0000256" key="4">
    <source>
        <dbReference type="ARBA" id="ARBA00023136"/>
    </source>
</evidence>
<dbReference type="InterPro" id="IPR007269">
    <property type="entry name" value="ICMT_MeTrfase"/>
</dbReference>
<evidence type="ECO:0000256" key="5">
    <source>
        <dbReference type="SAM" id="Phobius"/>
    </source>
</evidence>
<reference evidence="6" key="1">
    <citation type="submission" date="2020-10" db="EMBL/GenBank/DDBJ databases">
        <title>Taxonomic study of unclassified bacteria belonging to the class Ktedonobacteria.</title>
        <authorList>
            <person name="Yabe S."/>
            <person name="Wang C.M."/>
            <person name="Zheng Y."/>
            <person name="Sakai Y."/>
            <person name="Cavaletti L."/>
            <person name="Monciardini P."/>
            <person name="Donadio S."/>
        </authorList>
    </citation>
    <scope>NUCLEOTIDE SEQUENCE</scope>
    <source>
        <strain evidence="6">SOSP1-1</strain>
    </source>
</reference>
<comment type="subcellular location">
    <subcellularLocation>
        <location evidence="1">Membrane</location>
        <topology evidence="1">Multi-pass membrane protein</topology>
    </subcellularLocation>
</comment>
<evidence type="ECO:0000256" key="1">
    <source>
        <dbReference type="ARBA" id="ARBA00004141"/>
    </source>
</evidence>
<keyword evidence="3 5" id="KW-1133">Transmembrane helix</keyword>
<dbReference type="Pfam" id="PF04140">
    <property type="entry name" value="ICMT"/>
    <property type="match status" value="1"/>
</dbReference>
<dbReference type="PANTHER" id="PTHR12714:SF25">
    <property type="entry name" value="CONSERVED HYPOTHETICAL MEMBRANE PROTEIN"/>
    <property type="match status" value="1"/>
</dbReference>
<organism evidence="6 7">
    <name type="scientific">Ktedonospora formicarum</name>
    <dbReference type="NCBI Taxonomy" id="2778364"/>
    <lineage>
        <taxon>Bacteria</taxon>
        <taxon>Bacillati</taxon>
        <taxon>Chloroflexota</taxon>
        <taxon>Ktedonobacteria</taxon>
        <taxon>Ktedonobacterales</taxon>
        <taxon>Ktedonobacteraceae</taxon>
        <taxon>Ktedonospora</taxon>
    </lineage>
</organism>
<dbReference type="GO" id="GO:0004671">
    <property type="term" value="F:protein C-terminal S-isoprenylcysteine carboxyl O-methyltransferase activity"/>
    <property type="evidence" value="ECO:0007669"/>
    <property type="project" value="InterPro"/>
</dbReference>
<dbReference type="GO" id="GO:0016020">
    <property type="term" value="C:membrane"/>
    <property type="evidence" value="ECO:0007669"/>
    <property type="project" value="UniProtKB-SubCell"/>
</dbReference>
<evidence type="ECO:0000256" key="2">
    <source>
        <dbReference type="ARBA" id="ARBA00022692"/>
    </source>
</evidence>
<keyword evidence="7" id="KW-1185">Reference proteome</keyword>
<protein>
    <recommendedName>
        <fullName evidence="8">Isoprenylcysteine carboxylmethyltransferase family protein</fullName>
    </recommendedName>
</protein>
<evidence type="ECO:0000313" key="6">
    <source>
        <dbReference type="EMBL" id="GHO48659.1"/>
    </source>
</evidence>
<comment type="caution">
    <text evidence="6">The sequence shown here is derived from an EMBL/GenBank/DDBJ whole genome shotgun (WGS) entry which is preliminary data.</text>
</comment>
<keyword evidence="4 5" id="KW-0472">Membrane</keyword>
<accession>A0A8J3I3J6</accession>
<gene>
    <name evidence="6" type="ORF">KSX_68220</name>
</gene>
<feature type="transmembrane region" description="Helical" evidence="5">
    <location>
        <begin position="127"/>
        <end position="160"/>
    </location>
</feature>
<keyword evidence="2 5" id="KW-0812">Transmembrane</keyword>
<dbReference type="EMBL" id="BNJF01000004">
    <property type="protein sequence ID" value="GHO48659.1"/>
    <property type="molecule type" value="Genomic_DNA"/>
</dbReference>
<name>A0A8J3I3J6_9CHLR</name>
<evidence type="ECO:0008006" key="8">
    <source>
        <dbReference type="Google" id="ProtNLM"/>
    </source>
</evidence>
<sequence>MPLIYTPNPYMILFWLLLLLWCASEFFGPGRWRNASVKVQQDRHSTLAIAVGTAGGFVLAFFCPLLFPQCNFFVLIVPGIACVIVGTCWRWYAILTLGSFFTGKVMIARDHRLIQHGPYRYLRHPSYTGILLVIFGFGLMTTNILSAIALTLGMLGGLLYRMQVEEKALQQTFGETYHEYKSRTWKLLPFLF</sequence>
<dbReference type="PANTHER" id="PTHR12714">
    <property type="entry name" value="PROTEIN-S ISOPRENYLCYSTEINE O-METHYLTRANSFERASE"/>
    <property type="match status" value="1"/>
</dbReference>
<dbReference type="Gene3D" id="1.20.120.1630">
    <property type="match status" value="1"/>
</dbReference>
<feature type="transmembrane region" description="Helical" evidence="5">
    <location>
        <begin position="72"/>
        <end position="92"/>
    </location>
</feature>